<evidence type="ECO:0000256" key="1">
    <source>
        <dbReference type="ARBA" id="ARBA00022485"/>
    </source>
</evidence>
<evidence type="ECO:0000256" key="6">
    <source>
        <dbReference type="ARBA" id="ARBA00023229"/>
    </source>
</evidence>
<dbReference type="AlphaFoldDB" id="A0AAE0S6N0"/>
<dbReference type="SUPFAM" id="SSF56014">
    <property type="entry name" value="Nitrite and sulphite reductase 4Fe-4S domain-like"/>
    <property type="match status" value="1"/>
</dbReference>
<organism evidence="8 9">
    <name type="scientific">Potamilus streckersoni</name>
    <dbReference type="NCBI Taxonomy" id="2493646"/>
    <lineage>
        <taxon>Eukaryota</taxon>
        <taxon>Metazoa</taxon>
        <taxon>Spiralia</taxon>
        <taxon>Lophotrochozoa</taxon>
        <taxon>Mollusca</taxon>
        <taxon>Bivalvia</taxon>
        <taxon>Autobranchia</taxon>
        <taxon>Heteroconchia</taxon>
        <taxon>Palaeoheterodonta</taxon>
        <taxon>Unionida</taxon>
        <taxon>Unionoidea</taxon>
        <taxon>Unionidae</taxon>
        <taxon>Ambleminae</taxon>
        <taxon>Lampsilini</taxon>
        <taxon>Potamilus</taxon>
    </lineage>
</organism>
<keyword evidence="1" id="KW-0004">4Fe-4S</keyword>
<dbReference type="InterPro" id="IPR004588">
    <property type="entry name" value="IspG_bac-typ"/>
</dbReference>
<dbReference type="InterPro" id="IPR045854">
    <property type="entry name" value="NO2/SO3_Rdtase_4Fe4S_sf"/>
</dbReference>
<dbReference type="InterPro" id="IPR058579">
    <property type="entry name" value="IspG_C"/>
</dbReference>
<keyword evidence="6" id="KW-0414">Isoprene biosynthesis</keyword>
<reference evidence="8" key="2">
    <citation type="journal article" date="2021" name="Genome Biol. Evol.">
        <title>Developing a high-quality reference genome for a parasitic bivalve with doubly uniparental inheritance (Bivalvia: Unionida).</title>
        <authorList>
            <person name="Smith C.H."/>
        </authorList>
    </citation>
    <scope>NUCLEOTIDE SEQUENCE</scope>
    <source>
        <strain evidence="8">CHS0354</strain>
        <tissue evidence="8">Mantle</tissue>
    </source>
</reference>
<proteinExistence type="predicted"/>
<dbReference type="EMBL" id="JAEAOA010000799">
    <property type="protein sequence ID" value="KAK3586197.1"/>
    <property type="molecule type" value="Genomic_DNA"/>
</dbReference>
<dbReference type="GO" id="GO:0046872">
    <property type="term" value="F:metal ion binding"/>
    <property type="evidence" value="ECO:0007669"/>
    <property type="project" value="UniProtKB-KW"/>
</dbReference>
<feature type="domain" description="IspG C-terminal" evidence="7">
    <location>
        <begin position="155"/>
        <end position="242"/>
    </location>
</feature>
<gene>
    <name evidence="8" type="ORF">CHS0354_013147</name>
</gene>
<dbReference type="GO" id="GO:0046429">
    <property type="term" value="F:4-hydroxy-3-methylbut-2-en-1-yl diphosphate synthase activity (ferredoxin)"/>
    <property type="evidence" value="ECO:0007669"/>
    <property type="project" value="InterPro"/>
</dbReference>
<keyword evidence="9" id="KW-1185">Reference proteome</keyword>
<evidence type="ECO:0000256" key="5">
    <source>
        <dbReference type="ARBA" id="ARBA00023014"/>
    </source>
</evidence>
<accession>A0AAE0S6N0</accession>
<keyword evidence="5" id="KW-0411">Iron-sulfur</keyword>
<keyword evidence="2" id="KW-0479">Metal-binding</keyword>
<keyword evidence="3" id="KW-0560">Oxidoreductase</keyword>
<reference evidence="8" key="1">
    <citation type="journal article" date="2021" name="Genome Biol. Evol.">
        <title>A High-Quality Reference Genome for a Parasitic Bivalve with Doubly Uniparental Inheritance (Bivalvia: Unionida).</title>
        <authorList>
            <person name="Smith C.H."/>
        </authorList>
    </citation>
    <scope>NUCLEOTIDE SEQUENCE</scope>
    <source>
        <strain evidence="8">CHS0354</strain>
    </source>
</reference>
<evidence type="ECO:0000313" key="8">
    <source>
        <dbReference type="EMBL" id="KAK3586197.1"/>
    </source>
</evidence>
<dbReference type="FunFam" id="3.30.413.10:FF:000006">
    <property type="entry name" value="4-hydroxy-3-methylbut-2-en-1-yl diphosphate synthase (flavodoxin)"/>
    <property type="match status" value="1"/>
</dbReference>
<dbReference type="GO" id="GO:0016114">
    <property type="term" value="P:terpenoid biosynthetic process"/>
    <property type="evidence" value="ECO:0007669"/>
    <property type="project" value="InterPro"/>
</dbReference>
<dbReference type="PANTHER" id="PTHR30454">
    <property type="entry name" value="4-HYDROXY-3-METHYLBUT-2-EN-1-YL DIPHOSPHATE SYNTHASE"/>
    <property type="match status" value="1"/>
</dbReference>
<name>A0AAE0S6N0_9BIVA</name>
<dbReference type="Gene3D" id="3.30.413.10">
    <property type="entry name" value="Sulfite Reductase Hemoprotein, domain 1"/>
    <property type="match status" value="1"/>
</dbReference>
<keyword evidence="4" id="KW-0408">Iron</keyword>
<evidence type="ECO:0000256" key="4">
    <source>
        <dbReference type="ARBA" id="ARBA00023004"/>
    </source>
</evidence>
<evidence type="ECO:0000256" key="2">
    <source>
        <dbReference type="ARBA" id="ARBA00022723"/>
    </source>
</evidence>
<dbReference type="PANTHER" id="PTHR30454:SF0">
    <property type="entry name" value="4-HYDROXY-3-METHYLBUT-2-EN-1-YL DIPHOSPHATE SYNTHASE (FERREDOXIN), CHLOROPLASTIC"/>
    <property type="match status" value="1"/>
</dbReference>
<reference evidence="8" key="3">
    <citation type="submission" date="2023-05" db="EMBL/GenBank/DDBJ databases">
        <authorList>
            <person name="Smith C.H."/>
        </authorList>
    </citation>
    <scope>NUCLEOTIDE SEQUENCE</scope>
    <source>
        <strain evidence="8">CHS0354</strain>
        <tissue evidence="8">Mantle</tissue>
    </source>
</reference>
<evidence type="ECO:0000313" key="9">
    <source>
        <dbReference type="Proteomes" id="UP001195483"/>
    </source>
</evidence>
<comment type="caution">
    <text evidence="8">The sequence shown here is derived from an EMBL/GenBank/DDBJ whole genome shotgun (WGS) entry which is preliminary data.</text>
</comment>
<sequence length="253" mass="27833">MKKWAYQKCIRDCGSADGRIGDTIRVSLTEPSVNEIEFAKKLTSFTERYISGLPCLPKQSNPEKNDLPFLSGDVSISRRKNKAVSVSGIITEPVGYIFPEDIRSDSFESEIFLANAVGEGLLDFVLIPENLPVAGIRRIKQILQVTRVKLTETDYIACPSCGRTLFDLTEVTAEIKKHTSHLIGLKIGIMGCIVNGPGEMADADFGYVGAGTDKIDLYVQKDRVKKNIPQSEAVNELIALIKSAGRWKEPPSV</sequence>
<dbReference type="GO" id="GO:0051539">
    <property type="term" value="F:4 iron, 4 sulfur cluster binding"/>
    <property type="evidence" value="ECO:0007669"/>
    <property type="project" value="UniProtKB-KW"/>
</dbReference>
<dbReference type="Proteomes" id="UP001195483">
    <property type="component" value="Unassembled WGS sequence"/>
</dbReference>
<evidence type="ECO:0000256" key="3">
    <source>
        <dbReference type="ARBA" id="ARBA00023002"/>
    </source>
</evidence>
<dbReference type="Pfam" id="PF26540">
    <property type="entry name" value="GcpE_C"/>
    <property type="match status" value="1"/>
</dbReference>
<evidence type="ECO:0000259" key="7">
    <source>
        <dbReference type="Pfam" id="PF26540"/>
    </source>
</evidence>
<protein>
    <recommendedName>
        <fullName evidence="7">IspG C-terminal domain-containing protein</fullName>
    </recommendedName>
</protein>